<feature type="region of interest" description="Disordered" evidence="1">
    <location>
        <begin position="22"/>
        <end position="48"/>
    </location>
</feature>
<dbReference type="Proteomes" id="UP000234323">
    <property type="component" value="Unassembled WGS sequence"/>
</dbReference>
<evidence type="ECO:0000313" key="2">
    <source>
        <dbReference type="EMBL" id="PKY54800.1"/>
    </source>
</evidence>
<reference evidence="2 3" key="1">
    <citation type="submission" date="2015-10" db="EMBL/GenBank/DDBJ databases">
        <title>Genome analyses suggest a sexual origin of heterokaryosis in a supposedly ancient asexual fungus.</title>
        <authorList>
            <person name="Ropars J."/>
            <person name="Sedzielewska K."/>
            <person name="Noel J."/>
            <person name="Charron P."/>
            <person name="Farinelli L."/>
            <person name="Marton T."/>
            <person name="Kruger M."/>
            <person name="Pelin A."/>
            <person name="Brachmann A."/>
            <person name="Corradi N."/>
        </authorList>
    </citation>
    <scope>NUCLEOTIDE SEQUENCE [LARGE SCALE GENOMIC DNA]</scope>
    <source>
        <strain evidence="2 3">A4</strain>
    </source>
</reference>
<sequence length="97" mass="11047">MQMNILIDCGLDTSYFLEFPPHHSDHTSSSNDASISENKKHDRKRRKLDHLVIDSASDGSGVETPEFSSIDWNRKVYSTAEPTVYLDDDDGIEAFLW</sequence>
<accession>A0A2I1H7F8</accession>
<evidence type="ECO:0000256" key="1">
    <source>
        <dbReference type="SAM" id="MobiDB-lite"/>
    </source>
</evidence>
<organism evidence="2 3">
    <name type="scientific">Rhizophagus irregularis</name>
    <dbReference type="NCBI Taxonomy" id="588596"/>
    <lineage>
        <taxon>Eukaryota</taxon>
        <taxon>Fungi</taxon>
        <taxon>Fungi incertae sedis</taxon>
        <taxon>Mucoromycota</taxon>
        <taxon>Glomeromycotina</taxon>
        <taxon>Glomeromycetes</taxon>
        <taxon>Glomerales</taxon>
        <taxon>Glomeraceae</taxon>
        <taxon>Rhizophagus</taxon>
    </lineage>
</organism>
<comment type="caution">
    <text evidence="2">The sequence shown here is derived from an EMBL/GenBank/DDBJ whole genome shotgun (WGS) entry which is preliminary data.</text>
</comment>
<feature type="compositionally biased region" description="Polar residues" evidence="1">
    <location>
        <begin position="27"/>
        <end position="36"/>
    </location>
</feature>
<protein>
    <submittedName>
        <fullName evidence="2">Uncharacterized protein</fullName>
    </submittedName>
</protein>
<keyword evidence="3" id="KW-1185">Reference proteome</keyword>
<evidence type="ECO:0000313" key="3">
    <source>
        <dbReference type="Proteomes" id="UP000234323"/>
    </source>
</evidence>
<dbReference type="EMBL" id="LLXI01001691">
    <property type="protein sequence ID" value="PKY54800.1"/>
    <property type="molecule type" value="Genomic_DNA"/>
</dbReference>
<proteinExistence type="predicted"/>
<gene>
    <name evidence="2" type="ORF">RhiirA4_473807</name>
</gene>
<dbReference type="AlphaFoldDB" id="A0A2I1H7F8"/>
<name>A0A2I1H7F8_9GLOM</name>